<evidence type="ECO:0000256" key="1">
    <source>
        <dbReference type="SAM" id="Phobius"/>
    </source>
</evidence>
<evidence type="ECO:0008006" key="4">
    <source>
        <dbReference type="Google" id="ProtNLM"/>
    </source>
</evidence>
<organism evidence="2 3">
    <name type="scientific">Plastoroseomonas hellenica</name>
    <dbReference type="NCBI Taxonomy" id="2687306"/>
    <lineage>
        <taxon>Bacteria</taxon>
        <taxon>Pseudomonadati</taxon>
        <taxon>Pseudomonadota</taxon>
        <taxon>Alphaproteobacteria</taxon>
        <taxon>Acetobacterales</taxon>
        <taxon>Acetobacteraceae</taxon>
        <taxon>Plastoroseomonas</taxon>
    </lineage>
</organism>
<accession>A0ABS5F4E2</accession>
<sequence>MTAAPNVDGIRLDKRRARAEPAATMRSAVRQPGHRLYMALLIACTVLLVPVAIGMQRSGELGGDGPFYWGVQQALLQHGWFSIPDDIATAVASMERRPNLDGEGRLIQGLDGARYAVHFWLYPLLSVPFALLLQLAGVATTHAFPLLNAASFGVAIWVLHRSPRLDLTGKCVVLTSFATTTINWYVAWSHPEVFTACLLLMASLMLLERRHFCASLLAAIASLQNPSAILLLGAIALVAIADAIAGARQAPIARALLQAGLRIGGGAVIAVLPYLYGLAVLGVANPILANGYVDFSQMTGRKLLSLIFDWNQGLVIAFPFLLTLLVGVIVLRMRHAGWRGLLRTEDALLLGMLAMALPVLTQVNFNAGQYYASRYLAWLVAPGIIWAGLQVQGPYARGGLWAWFIGFGFYAANFGLFLAQKLHYVLTVMRVGGLPYEDQLVMKPIAALLLAAMPAAYDPWPEIFIERTLYRELTVEEIRGSRIEAVGYPAGGGRFTKVITRQPELSFVAARLCPGGEAVAESSPDAPRFSAAGPGYFYLDGALRCRPLQPPRQPR</sequence>
<keyword evidence="1" id="KW-0812">Transmembrane</keyword>
<feature type="transmembrane region" description="Helical" evidence="1">
    <location>
        <begin position="115"/>
        <end position="136"/>
    </location>
</feature>
<protein>
    <recommendedName>
        <fullName evidence="4">Glycosyltransferase RgtA/B/C/D-like domain-containing protein</fullName>
    </recommendedName>
</protein>
<feature type="transmembrane region" description="Helical" evidence="1">
    <location>
        <begin position="401"/>
        <end position="419"/>
    </location>
</feature>
<gene>
    <name evidence="2" type="ORF">GXW71_24070</name>
</gene>
<keyword evidence="1" id="KW-1133">Transmembrane helix</keyword>
<feature type="transmembrane region" description="Helical" evidence="1">
    <location>
        <begin position="192"/>
        <end position="207"/>
    </location>
</feature>
<comment type="caution">
    <text evidence="2">The sequence shown here is derived from an EMBL/GenBank/DDBJ whole genome shotgun (WGS) entry which is preliminary data.</text>
</comment>
<feature type="transmembrane region" description="Helical" evidence="1">
    <location>
        <begin position="228"/>
        <end position="247"/>
    </location>
</feature>
<feature type="transmembrane region" description="Helical" evidence="1">
    <location>
        <begin position="372"/>
        <end position="389"/>
    </location>
</feature>
<dbReference type="RefSeq" id="WP_211855235.1">
    <property type="nucleotide sequence ID" value="NZ_JAAGBB010000035.1"/>
</dbReference>
<feature type="transmembrane region" description="Helical" evidence="1">
    <location>
        <begin position="347"/>
        <end position="365"/>
    </location>
</feature>
<dbReference type="Proteomes" id="UP001196870">
    <property type="component" value="Unassembled WGS sequence"/>
</dbReference>
<reference evidence="3" key="1">
    <citation type="journal article" date="2021" name="Syst. Appl. Microbiol.">
        <title>Roseomonas hellenica sp. nov., isolated from roots of wild-growing Alkanna tinctoria.</title>
        <authorList>
            <person name="Rat A."/>
            <person name="Naranjo H.D."/>
            <person name="Lebbe L."/>
            <person name="Cnockaert M."/>
            <person name="Krigas N."/>
            <person name="Grigoriadou K."/>
            <person name="Maloupa E."/>
            <person name="Willems A."/>
        </authorList>
    </citation>
    <scope>NUCLEOTIDE SEQUENCE [LARGE SCALE GENOMIC DNA]</scope>
    <source>
        <strain evidence="3">LMG 31523</strain>
    </source>
</reference>
<feature type="transmembrane region" description="Helical" evidence="1">
    <location>
        <begin position="36"/>
        <end position="55"/>
    </location>
</feature>
<proteinExistence type="predicted"/>
<name>A0ABS5F4E2_9PROT</name>
<keyword evidence="1" id="KW-0472">Membrane</keyword>
<evidence type="ECO:0000313" key="3">
    <source>
        <dbReference type="Proteomes" id="UP001196870"/>
    </source>
</evidence>
<keyword evidence="3" id="KW-1185">Reference proteome</keyword>
<dbReference type="EMBL" id="JAAGBB010000035">
    <property type="protein sequence ID" value="MBR0667454.1"/>
    <property type="molecule type" value="Genomic_DNA"/>
</dbReference>
<feature type="transmembrane region" description="Helical" evidence="1">
    <location>
        <begin position="142"/>
        <end position="160"/>
    </location>
</feature>
<feature type="transmembrane region" description="Helical" evidence="1">
    <location>
        <begin position="314"/>
        <end position="335"/>
    </location>
</feature>
<evidence type="ECO:0000313" key="2">
    <source>
        <dbReference type="EMBL" id="MBR0667454.1"/>
    </source>
</evidence>
<feature type="transmembrane region" description="Helical" evidence="1">
    <location>
        <begin position="267"/>
        <end position="293"/>
    </location>
</feature>